<dbReference type="Proteomes" id="UP000234681">
    <property type="component" value="Chromosome 10"/>
</dbReference>
<accession>Q99PU4</accession>
<reference evidence="1" key="1">
    <citation type="journal article" date="2001" name="Biochem. Biophys. Res. Commun.">
        <title>Cloning of a D-serine-regulated transcript dsr-1 from the rat cerebral cortex.</title>
        <authorList>
            <person name="Tsuchida H."/>
            <person name="Yamamoto N."/>
            <person name="Kajii Y."/>
            <person name="Umino A."/>
            <person name="Fukui K."/>
            <person name="Nishikawa T."/>
        </authorList>
    </citation>
    <scope>NUCLEOTIDE SEQUENCE</scope>
</reference>
<name>Q99PU4_RAT</name>
<dbReference type="EMBL" id="CH473948">
    <property type="protein sequence ID" value="EDM04045.1"/>
    <property type="molecule type" value="Genomic_DNA"/>
</dbReference>
<evidence type="ECO:0000313" key="2">
    <source>
        <dbReference type="EMBL" id="EDM04045.1"/>
    </source>
</evidence>
<evidence type="ECO:0000313" key="1">
    <source>
        <dbReference type="EMBL" id="BAB32690.1"/>
    </source>
</evidence>
<proteinExistence type="evidence at transcript level"/>
<protein>
    <submittedName>
        <fullName evidence="2">ATPase, H+ transporting, V0 subunit E isoform 1, isoform CRA_b</fullName>
    </submittedName>
    <submittedName>
        <fullName evidence="1">Dsr-1A</fullName>
    </submittedName>
</protein>
<organism evidence="1">
    <name type="scientific">Rattus norvegicus</name>
    <name type="common">Rat</name>
    <dbReference type="NCBI Taxonomy" id="10116"/>
    <lineage>
        <taxon>Eukaryota</taxon>
        <taxon>Metazoa</taxon>
        <taxon>Chordata</taxon>
        <taxon>Craniata</taxon>
        <taxon>Vertebrata</taxon>
        <taxon>Euteleostomi</taxon>
        <taxon>Mammalia</taxon>
        <taxon>Eutheria</taxon>
        <taxon>Euarchontoglires</taxon>
        <taxon>Glires</taxon>
        <taxon>Rodentia</taxon>
        <taxon>Myomorpha</taxon>
        <taxon>Muroidea</taxon>
        <taxon>Muridae</taxon>
        <taxon>Murinae</taxon>
        <taxon>Rattus</taxon>
    </lineage>
</organism>
<sequence length="63" mass="7228">MERKKSTGGWGGRGREREREALKVRSTVWVGVQRRLEQEMRVKSRLVGGNDSAYEEYCVCIGP</sequence>
<reference evidence="2" key="2">
    <citation type="journal article" date="2005" name="Genome Res.">
        <title>Gene and alternative splicing annotation with AIR.</title>
        <authorList>
            <person name="Florea L."/>
            <person name="Di Francesco V."/>
            <person name="Miller J."/>
            <person name="Turner R."/>
            <person name="Yao A."/>
            <person name="Harris M."/>
            <person name="Walenz B."/>
            <person name="Mobarry C."/>
            <person name="Merkulov G.V."/>
            <person name="Charlab R."/>
            <person name="Dew I."/>
            <person name="Deng Z."/>
            <person name="Istrail S."/>
            <person name="Li P."/>
            <person name="Sutton G."/>
        </authorList>
    </citation>
    <scope>NUCLEOTIDE SEQUENCE</scope>
    <source>
        <strain evidence="2">BN</strain>
    </source>
</reference>
<dbReference type="EMBL" id="AB051300">
    <property type="protein sequence ID" value="BAB32690.1"/>
    <property type="molecule type" value="mRNA"/>
</dbReference>
<gene>
    <name evidence="1" type="primary">dsr-1</name>
    <name evidence="2" type="synonym">Atp6v0e1</name>
    <name evidence="2" type="ORF">rCG_34437</name>
</gene>
<dbReference type="PIR" id="JC7600">
    <property type="entry name" value="JC7600"/>
</dbReference>
<dbReference type="AlphaFoldDB" id="Q99PU4"/>
<reference evidence="2" key="3">
    <citation type="submission" date="2005-07" db="EMBL/GenBank/DDBJ databases">
        <authorList>
            <person name="Mural R.J."/>
            <person name="Li P.W."/>
            <person name="Adams M.D."/>
            <person name="Amanatides P.G."/>
            <person name="Baden-Tillson H."/>
            <person name="Barnstead M."/>
            <person name="Chin S.H."/>
            <person name="Dew I."/>
            <person name="Evans C.A."/>
            <person name="Ferriera S."/>
            <person name="Flanigan M."/>
            <person name="Fosler C."/>
            <person name="Glodek A."/>
            <person name="Gu Z."/>
            <person name="Holt R.A."/>
            <person name="Jennings D."/>
            <person name="Kraft C.L."/>
            <person name="Lu F."/>
            <person name="Nguyen T."/>
            <person name="Nusskern D.R."/>
            <person name="Pfannkoch C.M."/>
            <person name="Sitter C."/>
            <person name="Sutton G.G."/>
            <person name="Venter J.C."/>
            <person name="Wang Z."/>
            <person name="Woodage T."/>
            <person name="Zheng X.H."/>
            <person name="Zhong F."/>
        </authorList>
    </citation>
    <scope>NUCLEOTIDE SEQUENCE</scope>
    <source>
        <strain evidence="2">BN</strain>
    </source>
</reference>